<dbReference type="InterPro" id="IPR033113">
    <property type="entry name" value="PLA2_histidine"/>
</dbReference>
<evidence type="ECO:0000256" key="13">
    <source>
        <dbReference type="ARBA" id="ARBA00023157"/>
    </source>
</evidence>
<dbReference type="Gene3D" id="1.20.90.10">
    <property type="entry name" value="Phospholipase A2 domain"/>
    <property type="match status" value="1"/>
</dbReference>
<dbReference type="EC" id="3.1.1.4" evidence="5"/>
<dbReference type="GO" id="GO:0004623">
    <property type="term" value="F:phospholipase A2 activity"/>
    <property type="evidence" value="ECO:0007669"/>
    <property type="project" value="UniProtKB-EC"/>
</dbReference>
<dbReference type="AlphaFoldDB" id="A0A5B6WW11"/>
<evidence type="ECO:0000256" key="8">
    <source>
        <dbReference type="ARBA" id="ARBA00022729"/>
    </source>
</evidence>
<comment type="similarity">
    <text evidence="4">Belongs to the phospholipase A2 family.</text>
</comment>
<sequence length="183" mass="20558">MILSGCDPIRKVLRHRVVRLSRRKTVRRSGRLLQDPRRMRRMLPNAVRFVTKVTYIFVFLTVSVISTINDSQVCSRTCVAVKCHTVAIRYGKYCGVGWSGCPGEKPCDDLDACCKIHDECVDNKGLIDVKCHEYFKVCITKVQLSGKVGFSRKCPINMVVPAMIKGIDMAILLSQLGSTKYDG</sequence>
<keyword evidence="8" id="KW-0732">Signal</keyword>
<dbReference type="GO" id="GO:0046872">
    <property type="term" value="F:metal ion binding"/>
    <property type="evidence" value="ECO:0007669"/>
    <property type="project" value="UniProtKB-KW"/>
</dbReference>
<evidence type="ECO:0000256" key="2">
    <source>
        <dbReference type="ARBA" id="ARBA00001913"/>
    </source>
</evidence>
<keyword evidence="13" id="KW-1015">Disulfide bond</keyword>
<proteinExistence type="inferred from homology"/>
<evidence type="ECO:0000256" key="9">
    <source>
        <dbReference type="ARBA" id="ARBA00022801"/>
    </source>
</evidence>
<keyword evidence="7" id="KW-0479">Metal-binding</keyword>
<comment type="catalytic activity">
    <reaction evidence="1">
        <text>a 1,2-diacyl-sn-glycero-3-phosphocholine + H2O = a 1-acyl-sn-glycero-3-phosphocholine + a fatty acid + H(+)</text>
        <dbReference type="Rhea" id="RHEA:15801"/>
        <dbReference type="ChEBI" id="CHEBI:15377"/>
        <dbReference type="ChEBI" id="CHEBI:15378"/>
        <dbReference type="ChEBI" id="CHEBI:28868"/>
        <dbReference type="ChEBI" id="CHEBI:57643"/>
        <dbReference type="ChEBI" id="CHEBI:58168"/>
        <dbReference type="EC" id="3.1.1.4"/>
    </reaction>
</comment>
<dbReference type="GO" id="GO:0050482">
    <property type="term" value="P:arachidonate secretion"/>
    <property type="evidence" value="ECO:0007669"/>
    <property type="project" value="InterPro"/>
</dbReference>
<evidence type="ECO:0000256" key="4">
    <source>
        <dbReference type="ARBA" id="ARBA00007056"/>
    </source>
</evidence>
<reference evidence="16" key="1">
    <citation type="journal article" date="2019" name="Plant Biotechnol. J.">
        <title>Genome sequencing of the Australian wild diploid species Gossypium australe highlights disease resistance and delayed gland morphogenesis.</title>
        <authorList>
            <person name="Cai Y."/>
            <person name="Cai X."/>
            <person name="Wang Q."/>
            <person name="Wang P."/>
            <person name="Zhang Y."/>
            <person name="Cai C."/>
            <person name="Xu Y."/>
            <person name="Wang K."/>
            <person name="Zhou Z."/>
            <person name="Wang C."/>
            <person name="Geng S."/>
            <person name="Li B."/>
            <person name="Dong Q."/>
            <person name="Hou Y."/>
            <person name="Wang H."/>
            <person name="Ai P."/>
            <person name="Liu Z."/>
            <person name="Yi F."/>
            <person name="Sun M."/>
            <person name="An G."/>
            <person name="Cheng J."/>
            <person name="Zhang Y."/>
            <person name="Shi Q."/>
            <person name="Xie Y."/>
            <person name="Shi X."/>
            <person name="Chang Y."/>
            <person name="Huang F."/>
            <person name="Chen Y."/>
            <person name="Hong S."/>
            <person name="Mi L."/>
            <person name="Sun Q."/>
            <person name="Zhang L."/>
            <person name="Zhou B."/>
            <person name="Peng R."/>
            <person name="Zhang X."/>
            <person name="Liu F."/>
        </authorList>
    </citation>
    <scope>NUCLEOTIDE SEQUENCE [LARGE SCALE GENOMIC DNA]</scope>
    <source>
        <strain evidence="16">cv. PA1801</strain>
    </source>
</reference>
<dbReference type="GO" id="GO:0005576">
    <property type="term" value="C:extracellular region"/>
    <property type="evidence" value="ECO:0007669"/>
    <property type="project" value="UniProtKB-SubCell"/>
</dbReference>
<keyword evidence="14" id="KW-1133">Transmembrane helix</keyword>
<comment type="subcellular location">
    <subcellularLocation>
        <location evidence="3">Secreted</location>
    </subcellularLocation>
</comment>
<comment type="caution">
    <text evidence="15">The sequence shown here is derived from an EMBL/GenBank/DDBJ whole genome shotgun (WGS) entry which is preliminary data.</text>
</comment>
<name>A0A5B6WW11_9ROSI</name>
<comment type="cofactor">
    <cofactor evidence="2">
        <name>Ca(2+)</name>
        <dbReference type="ChEBI" id="CHEBI:29108"/>
    </cofactor>
</comment>
<evidence type="ECO:0000256" key="1">
    <source>
        <dbReference type="ARBA" id="ARBA00001604"/>
    </source>
</evidence>
<keyword evidence="11" id="KW-0442">Lipid degradation</keyword>
<dbReference type="InterPro" id="IPR036444">
    <property type="entry name" value="PLipase_A2_dom_sf"/>
</dbReference>
<accession>A0A5B6WW11</accession>
<feature type="transmembrane region" description="Helical" evidence="14">
    <location>
        <begin position="46"/>
        <end position="68"/>
    </location>
</feature>
<keyword evidence="6" id="KW-0964">Secreted</keyword>
<dbReference type="FunFam" id="1.20.90.10:FF:000005">
    <property type="entry name" value="Secretory phospholipase A2"/>
    <property type="match status" value="1"/>
</dbReference>
<evidence type="ECO:0000256" key="7">
    <source>
        <dbReference type="ARBA" id="ARBA00022723"/>
    </source>
</evidence>
<gene>
    <name evidence="15" type="ORF">EPI10_030074</name>
</gene>
<evidence type="ECO:0000256" key="10">
    <source>
        <dbReference type="ARBA" id="ARBA00022837"/>
    </source>
</evidence>
<dbReference type="GO" id="GO:0006644">
    <property type="term" value="P:phospholipid metabolic process"/>
    <property type="evidence" value="ECO:0007669"/>
    <property type="project" value="InterPro"/>
</dbReference>
<protein>
    <recommendedName>
        <fullName evidence="5">phospholipase A2</fullName>
        <ecNumber evidence="5">3.1.1.4</ecNumber>
    </recommendedName>
</protein>
<evidence type="ECO:0000256" key="14">
    <source>
        <dbReference type="SAM" id="Phobius"/>
    </source>
</evidence>
<keyword evidence="14" id="KW-0812">Transmembrane</keyword>
<evidence type="ECO:0000256" key="12">
    <source>
        <dbReference type="ARBA" id="ARBA00023098"/>
    </source>
</evidence>
<dbReference type="SUPFAM" id="SSF48619">
    <property type="entry name" value="Phospholipase A2, PLA2"/>
    <property type="match status" value="1"/>
</dbReference>
<keyword evidence="9" id="KW-0378">Hydrolase</keyword>
<keyword evidence="12" id="KW-0443">Lipid metabolism</keyword>
<organism evidence="15 16">
    <name type="scientific">Gossypium australe</name>
    <dbReference type="NCBI Taxonomy" id="47621"/>
    <lineage>
        <taxon>Eukaryota</taxon>
        <taxon>Viridiplantae</taxon>
        <taxon>Streptophyta</taxon>
        <taxon>Embryophyta</taxon>
        <taxon>Tracheophyta</taxon>
        <taxon>Spermatophyta</taxon>
        <taxon>Magnoliopsida</taxon>
        <taxon>eudicotyledons</taxon>
        <taxon>Gunneridae</taxon>
        <taxon>Pentapetalae</taxon>
        <taxon>rosids</taxon>
        <taxon>malvids</taxon>
        <taxon>Malvales</taxon>
        <taxon>Malvaceae</taxon>
        <taxon>Malvoideae</taxon>
        <taxon>Gossypium</taxon>
    </lineage>
</organism>
<evidence type="ECO:0000256" key="3">
    <source>
        <dbReference type="ARBA" id="ARBA00004613"/>
    </source>
</evidence>
<evidence type="ECO:0000313" key="16">
    <source>
        <dbReference type="Proteomes" id="UP000325315"/>
    </source>
</evidence>
<keyword evidence="14" id="KW-0472">Membrane</keyword>
<evidence type="ECO:0000256" key="11">
    <source>
        <dbReference type="ARBA" id="ARBA00022963"/>
    </source>
</evidence>
<dbReference type="PROSITE" id="PS00118">
    <property type="entry name" value="PA2_HIS"/>
    <property type="match status" value="1"/>
</dbReference>
<dbReference type="GO" id="GO:0012505">
    <property type="term" value="C:endomembrane system"/>
    <property type="evidence" value="ECO:0007669"/>
    <property type="project" value="UniProtKB-ARBA"/>
</dbReference>
<evidence type="ECO:0000256" key="6">
    <source>
        <dbReference type="ARBA" id="ARBA00022525"/>
    </source>
</evidence>
<keyword evidence="16" id="KW-1185">Reference proteome</keyword>
<keyword evidence="10" id="KW-0106">Calcium</keyword>
<evidence type="ECO:0000256" key="5">
    <source>
        <dbReference type="ARBA" id="ARBA00013278"/>
    </source>
</evidence>
<dbReference type="Proteomes" id="UP000325315">
    <property type="component" value="Unassembled WGS sequence"/>
</dbReference>
<dbReference type="OrthoDB" id="566013at2759"/>
<evidence type="ECO:0000313" key="15">
    <source>
        <dbReference type="EMBL" id="KAA3486120.1"/>
    </source>
</evidence>
<dbReference type="GO" id="GO:0016042">
    <property type="term" value="P:lipid catabolic process"/>
    <property type="evidence" value="ECO:0007669"/>
    <property type="project" value="UniProtKB-KW"/>
</dbReference>
<dbReference type="EMBL" id="SMMG02000001">
    <property type="protein sequence ID" value="KAA3486120.1"/>
    <property type="molecule type" value="Genomic_DNA"/>
</dbReference>